<dbReference type="InterPro" id="IPR029044">
    <property type="entry name" value="Nucleotide-diphossugar_trans"/>
</dbReference>
<keyword evidence="2" id="KW-0808">Transferase</keyword>
<protein>
    <submittedName>
        <fullName evidence="2">Glycosyltransferase family 2 protein</fullName>
    </submittedName>
</protein>
<dbReference type="EMBL" id="RCNR01000066">
    <property type="protein sequence ID" value="MUH38097.1"/>
    <property type="molecule type" value="Genomic_DNA"/>
</dbReference>
<dbReference type="InterPro" id="IPR001173">
    <property type="entry name" value="Glyco_trans_2-like"/>
</dbReference>
<accession>A0A7X2ZX95</accession>
<keyword evidence="3" id="KW-1185">Reference proteome</keyword>
<dbReference type="SUPFAM" id="SSF53448">
    <property type="entry name" value="Nucleotide-diphospho-sugar transferases"/>
    <property type="match status" value="1"/>
</dbReference>
<dbReference type="RefSeq" id="WP_168927048.1">
    <property type="nucleotide sequence ID" value="NZ_RCNR01000066.1"/>
</dbReference>
<evidence type="ECO:0000313" key="2">
    <source>
        <dbReference type="EMBL" id="MUH38097.1"/>
    </source>
</evidence>
<sequence>MKSIAVLLTVFNRKAKTLEALQNLFTQEIPDEYVLDVYLVDDGCTDGTAQAVAESYPLVHVITSKGDLFWNRGMLLAWESAANAKPYDFYVWLNDDTILNAQALTTLLQTSESKSNKSIVVGTTSSLKDAKTITYGGRAQNGQLVEPKKLGVSCAYFNGNIVLIPKYVYEKVGTNDPVFHHALGDFDYGKRAKKLGIENIVAPGVLGQCDTHESLATWCNPEKPLAKRWQAFRSPLGNNPEEFFIYEKRHGGLFKATLHYMTNHLRVVCPQLWLKK</sequence>
<organism evidence="2 3">
    <name type="scientific">Zobellia amurskyensis</name>
    <dbReference type="NCBI Taxonomy" id="248905"/>
    <lineage>
        <taxon>Bacteria</taxon>
        <taxon>Pseudomonadati</taxon>
        <taxon>Bacteroidota</taxon>
        <taxon>Flavobacteriia</taxon>
        <taxon>Flavobacteriales</taxon>
        <taxon>Flavobacteriaceae</taxon>
        <taxon>Zobellia</taxon>
    </lineage>
</organism>
<dbReference type="Gene3D" id="3.90.550.10">
    <property type="entry name" value="Spore Coat Polysaccharide Biosynthesis Protein SpsA, Chain A"/>
    <property type="match status" value="1"/>
</dbReference>
<evidence type="ECO:0000313" key="3">
    <source>
        <dbReference type="Proteomes" id="UP000540519"/>
    </source>
</evidence>
<gene>
    <name evidence="2" type="ORF">D9O36_19770</name>
</gene>
<reference evidence="2 3" key="1">
    <citation type="journal article" date="2019" name="Mar. Drugs">
        <title>Comparative Genomics and CAZyme Genome Repertoires of Marine Zobellia amurskyensis KMM 3526(T) and Zobellia laminariae KMM 3676(T).</title>
        <authorList>
            <person name="Chernysheva N."/>
            <person name="Bystritskaya E."/>
            <person name="Stenkova A."/>
            <person name="Golovkin I."/>
            <person name="Nedashkovskaya O."/>
            <person name="Isaeva M."/>
        </authorList>
    </citation>
    <scope>NUCLEOTIDE SEQUENCE [LARGE SCALE GENOMIC DNA]</scope>
    <source>
        <strain evidence="2 3">KMM 3526</strain>
    </source>
</reference>
<dbReference type="Pfam" id="PF00535">
    <property type="entry name" value="Glycos_transf_2"/>
    <property type="match status" value="1"/>
</dbReference>
<dbReference type="GO" id="GO:0016740">
    <property type="term" value="F:transferase activity"/>
    <property type="evidence" value="ECO:0007669"/>
    <property type="project" value="UniProtKB-KW"/>
</dbReference>
<name>A0A7X2ZX95_9FLAO</name>
<dbReference type="AlphaFoldDB" id="A0A7X2ZX95"/>
<feature type="domain" description="Glycosyltransferase 2-like" evidence="1">
    <location>
        <begin position="6"/>
        <end position="134"/>
    </location>
</feature>
<dbReference type="PANTHER" id="PTHR43685:SF3">
    <property type="entry name" value="SLR2126 PROTEIN"/>
    <property type="match status" value="1"/>
</dbReference>
<comment type="caution">
    <text evidence="2">The sequence shown here is derived from an EMBL/GenBank/DDBJ whole genome shotgun (WGS) entry which is preliminary data.</text>
</comment>
<dbReference type="PANTHER" id="PTHR43685">
    <property type="entry name" value="GLYCOSYLTRANSFERASE"/>
    <property type="match status" value="1"/>
</dbReference>
<evidence type="ECO:0000259" key="1">
    <source>
        <dbReference type="Pfam" id="PF00535"/>
    </source>
</evidence>
<dbReference type="InterPro" id="IPR050834">
    <property type="entry name" value="Glycosyltransf_2"/>
</dbReference>
<proteinExistence type="predicted"/>
<dbReference type="Proteomes" id="UP000540519">
    <property type="component" value="Unassembled WGS sequence"/>
</dbReference>